<gene>
    <name evidence="1" type="ORF">MRATA1EN22A_LOCUS20345</name>
</gene>
<accession>A0AC59ZMF0</accession>
<protein>
    <submittedName>
        <fullName evidence="1">Uncharacterized protein</fullName>
    </submittedName>
</protein>
<proteinExistence type="predicted"/>
<dbReference type="Proteomes" id="UP001162501">
    <property type="component" value="Chromosome 31"/>
</dbReference>
<sequence>MVSRNNVTYFVLLSLTQKPKEQKVLSIMFLLFYILTMVGNLLIVVTVSVSKTLNSPMYFFLASLSFMDAIYSSAITPKLISDLFFGENTISFKFCMAQLFIEHLFGGSEVFLLLVMAYDRYVAICKPLHYLVIMRQRMCVALLVVSWVGGFLHSIIQLSTVYGLPFCGPNVIDHFLCDMHPLLKLVCTDTYVIGILVVANGGLICTIVFLLLLVSYGVILHSLKNLSEEGKRKALQTCGSHITVVVCFFVPCIFMYARPAKTFPIDKSLSVFYTVITPMLNPLIYTLRNSEMTNAMKKLWRRNISFYLSSFQNTVCPLGARACVICMCALLGWSLCFLQPSSSSPQNKPHSSSKPEYFEGPPSWFQAAELEMKEEFQVPMSELKSLPSDCEQASRR</sequence>
<evidence type="ECO:0000313" key="2">
    <source>
        <dbReference type="Proteomes" id="UP001162501"/>
    </source>
</evidence>
<name>A0AC59ZMF0_RANTA</name>
<evidence type="ECO:0000313" key="1">
    <source>
        <dbReference type="EMBL" id="CAN0468475.1"/>
    </source>
</evidence>
<dbReference type="EMBL" id="OX596115">
    <property type="protein sequence ID" value="CAN0468475.1"/>
    <property type="molecule type" value="Genomic_DNA"/>
</dbReference>
<reference evidence="1" key="2">
    <citation type="submission" date="2025-03" db="EMBL/GenBank/DDBJ databases">
        <authorList>
            <consortium name="ELIXIR-Norway"/>
            <consortium name="Elixir Norway"/>
        </authorList>
    </citation>
    <scope>NUCLEOTIDE SEQUENCE</scope>
</reference>
<reference evidence="1" key="1">
    <citation type="submission" date="2023-05" db="EMBL/GenBank/DDBJ databases">
        <authorList>
            <consortium name="ELIXIR-Norway"/>
        </authorList>
    </citation>
    <scope>NUCLEOTIDE SEQUENCE</scope>
</reference>
<organism evidence="1 2">
    <name type="scientific">Rangifer tarandus platyrhynchus</name>
    <name type="common">Svalbard reindeer</name>
    <dbReference type="NCBI Taxonomy" id="3082113"/>
    <lineage>
        <taxon>Eukaryota</taxon>
        <taxon>Metazoa</taxon>
        <taxon>Chordata</taxon>
        <taxon>Craniata</taxon>
        <taxon>Vertebrata</taxon>
        <taxon>Euteleostomi</taxon>
        <taxon>Mammalia</taxon>
        <taxon>Eutheria</taxon>
        <taxon>Laurasiatheria</taxon>
        <taxon>Artiodactyla</taxon>
        <taxon>Ruminantia</taxon>
        <taxon>Pecora</taxon>
        <taxon>Cervidae</taxon>
        <taxon>Odocoileinae</taxon>
        <taxon>Rangifer</taxon>
    </lineage>
</organism>